<evidence type="ECO:0000313" key="3">
    <source>
        <dbReference type="Proteomes" id="UP000037697"/>
    </source>
</evidence>
<proteinExistence type="predicted"/>
<name>A0AAW3IR95_VIBPH</name>
<reference evidence="2 3" key="1">
    <citation type="submission" date="2015-07" db="EMBL/GenBank/DDBJ databases">
        <title>Foodborne Vibrio parahaemolyticus Isolates.</title>
        <authorList>
            <person name="Ronholm J."/>
            <person name="Petronella N."/>
            <person name="Kenwell R."/>
            <person name="Banerjee S."/>
        </authorList>
    </citation>
    <scope>NUCLEOTIDE SEQUENCE [LARGE SCALE GENOMIC DNA]</scope>
    <source>
        <strain evidence="2 3">HS-06-05</strain>
    </source>
</reference>
<dbReference type="RefSeq" id="WP_031821589.1">
    <property type="nucleotide sequence ID" value="NZ_JAMQAC010000077.1"/>
</dbReference>
<accession>A0AAW3IR95</accession>
<organism evidence="2 3">
    <name type="scientific">Vibrio parahaemolyticus</name>
    <dbReference type="NCBI Taxonomy" id="670"/>
    <lineage>
        <taxon>Bacteria</taxon>
        <taxon>Pseudomonadati</taxon>
        <taxon>Pseudomonadota</taxon>
        <taxon>Gammaproteobacteria</taxon>
        <taxon>Vibrionales</taxon>
        <taxon>Vibrionaceae</taxon>
        <taxon>Vibrio</taxon>
    </lineage>
</organism>
<dbReference type="AlphaFoldDB" id="A0AAW3IR95"/>
<evidence type="ECO:0000259" key="1">
    <source>
        <dbReference type="Pfam" id="PF18734"/>
    </source>
</evidence>
<feature type="domain" description="HEPN AbiU2-like" evidence="1">
    <location>
        <begin position="1"/>
        <end position="185"/>
    </location>
</feature>
<gene>
    <name evidence="2" type="ORF">ACX05_18740</name>
</gene>
<dbReference type="EMBL" id="LIRS01000099">
    <property type="protein sequence ID" value="KOY28430.1"/>
    <property type="molecule type" value="Genomic_DNA"/>
</dbReference>
<comment type="caution">
    <text evidence="2">The sequence shown here is derived from an EMBL/GenBank/DDBJ whole genome shotgun (WGS) entry which is preliminary data.</text>
</comment>
<sequence>MENVEDYLKEYSNEIVTLTRTYFIWKCINTMASKDEEILKSMNHTPSTWNAILHSLQTTMFISLGRIFDIDDEAFSIHKFVKFCADNFEQFGRCELRKRKMAGHEEPPEWLEGYLNTAHFPKKEEFLRLRGEVAKKCKVYESTYKPIRHKLMAHKDFSAIGSADSLFSKTNITELEEIISFCNQIKLVIRQQYDNGRKMNLSSEMAFDDEDSMAEKEVKKILNAIGNKA</sequence>
<dbReference type="Pfam" id="PF18734">
    <property type="entry name" value="HEPN_AbiU2"/>
    <property type="match status" value="1"/>
</dbReference>
<evidence type="ECO:0000313" key="2">
    <source>
        <dbReference type="EMBL" id="KOY28430.1"/>
    </source>
</evidence>
<dbReference type="InterPro" id="IPR040704">
    <property type="entry name" value="HEPN_AbiU2"/>
</dbReference>
<dbReference type="Proteomes" id="UP000037697">
    <property type="component" value="Unassembled WGS sequence"/>
</dbReference>
<protein>
    <recommendedName>
        <fullName evidence="1">HEPN AbiU2-like domain-containing protein</fullName>
    </recommendedName>
</protein>